<keyword evidence="8" id="KW-1185">Reference proteome</keyword>
<protein>
    <submittedName>
        <fullName evidence="7">Efflux transporter, RND family, MFP subunit</fullName>
    </submittedName>
</protein>
<evidence type="ECO:0000259" key="5">
    <source>
        <dbReference type="Pfam" id="PF25954"/>
    </source>
</evidence>
<dbReference type="PATRIC" id="fig|1111454.3.peg.1639"/>
<dbReference type="GO" id="GO:1990281">
    <property type="term" value="C:efflux pump complex"/>
    <property type="evidence" value="ECO:0007669"/>
    <property type="project" value="TreeGrafter"/>
</dbReference>
<evidence type="ECO:0000256" key="3">
    <source>
        <dbReference type="SAM" id="SignalP"/>
    </source>
</evidence>
<dbReference type="STRING" id="1111454.HMPREF1250_1094"/>
<dbReference type="Proteomes" id="UP000017090">
    <property type="component" value="Unassembled WGS sequence"/>
</dbReference>
<dbReference type="OrthoDB" id="9813967at2"/>
<dbReference type="RefSeq" id="WP_023054071.1">
    <property type="nucleotide sequence ID" value="NZ_AWXA01000043.1"/>
</dbReference>
<gene>
    <name evidence="7" type="ORF">HMPREF1250_1094</name>
</gene>
<name>U7UGB7_9FIRM</name>
<dbReference type="SUPFAM" id="SSF111369">
    <property type="entry name" value="HlyD-like secretion proteins"/>
    <property type="match status" value="1"/>
</dbReference>
<evidence type="ECO:0000313" key="8">
    <source>
        <dbReference type="Proteomes" id="UP000017090"/>
    </source>
</evidence>
<feature type="coiled-coil region" evidence="2">
    <location>
        <begin position="139"/>
        <end position="166"/>
    </location>
</feature>
<feature type="signal peptide" evidence="3">
    <location>
        <begin position="1"/>
        <end position="21"/>
    </location>
</feature>
<keyword evidence="2" id="KW-0175">Coiled coil</keyword>
<feature type="domain" description="CusB-like beta-barrel" evidence="5">
    <location>
        <begin position="208"/>
        <end position="282"/>
    </location>
</feature>
<dbReference type="PROSITE" id="PS51257">
    <property type="entry name" value="PROKAR_LIPOPROTEIN"/>
    <property type="match status" value="1"/>
</dbReference>
<dbReference type="InterPro" id="IPR006143">
    <property type="entry name" value="RND_pump_MFP"/>
</dbReference>
<dbReference type="PANTHER" id="PTHR30469:SF15">
    <property type="entry name" value="HLYD FAMILY OF SECRETION PROTEINS"/>
    <property type="match status" value="1"/>
</dbReference>
<dbReference type="Pfam" id="PF25954">
    <property type="entry name" value="Beta-barrel_RND_2"/>
    <property type="match status" value="1"/>
</dbReference>
<keyword evidence="3" id="KW-0732">Signal</keyword>
<feature type="chain" id="PRO_5038675064" evidence="3">
    <location>
        <begin position="22"/>
        <end position="361"/>
    </location>
</feature>
<accession>U7UGB7</accession>
<sequence>MNKHVYAGAVVLALCLSAALAGCGNEQQAAEKPLLVRTETVGTKSGATAADYAGVVKGRYESNLSFQVSGRITSRNVQLGSVVHSGEVLMTVDPKDVQQGVNQAAAVTAAAQAQYDLAASNLARYQALYTQNAVSAAQLDQYQTAYDQAAAQYRQAAAQAQSQQNQLSYTALTADADGVIAAVSGEVGQVAAAGQPVLTLVHSGDLEVEIHVPENHVDDFRAGKEVTVSFWALQQQSAQGIVREVAPMADSVTRTYTVTVSLPSPPQGMRLGMTATVTAKGETPDTTAYVLPLSAIYQTGNTPYVWVVTKDHAATLKKVTIVSFGDDNVQVTGLAAGDVVITAGVHLLQEGQPVRLEGDEG</sequence>
<feature type="domain" description="YbhG-like alpha-helical hairpin" evidence="4">
    <location>
        <begin position="98"/>
        <end position="162"/>
    </location>
</feature>
<dbReference type="GO" id="GO:0015562">
    <property type="term" value="F:efflux transmembrane transporter activity"/>
    <property type="evidence" value="ECO:0007669"/>
    <property type="project" value="TreeGrafter"/>
</dbReference>
<evidence type="ECO:0000256" key="1">
    <source>
        <dbReference type="ARBA" id="ARBA00009477"/>
    </source>
</evidence>
<dbReference type="InterPro" id="IPR058792">
    <property type="entry name" value="Beta-barrel_RND_2"/>
</dbReference>
<evidence type="ECO:0000259" key="4">
    <source>
        <dbReference type="Pfam" id="PF25881"/>
    </source>
</evidence>
<dbReference type="AlphaFoldDB" id="U7UGB7"/>
<dbReference type="InterPro" id="IPR059052">
    <property type="entry name" value="HH_YbhG-like"/>
</dbReference>
<evidence type="ECO:0000256" key="2">
    <source>
        <dbReference type="SAM" id="Coils"/>
    </source>
</evidence>
<dbReference type="NCBIfam" id="TIGR01730">
    <property type="entry name" value="RND_mfp"/>
    <property type="match status" value="1"/>
</dbReference>
<proteinExistence type="inferred from homology"/>
<feature type="domain" description="Multidrug resistance protein MdtA-like C-terminal permuted SH3" evidence="6">
    <location>
        <begin position="289"/>
        <end position="345"/>
    </location>
</feature>
<dbReference type="Gene3D" id="2.40.420.20">
    <property type="match status" value="1"/>
</dbReference>
<evidence type="ECO:0000259" key="6">
    <source>
        <dbReference type="Pfam" id="PF25967"/>
    </source>
</evidence>
<dbReference type="Gene3D" id="2.40.30.170">
    <property type="match status" value="1"/>
</dbReference>
<comment type="caution">
    <text evidence="7">The sequence shown here is derived from an EMBL/GenBank/DDBJ whole genome shotgun (WGS) entry which is preliminary data.</text>
</comment>
<evidence type="ECO:0000313" key="7">
    <source>
        <dbReference type="EMBL" id="ERT58351.1"/>
    </source>
</evidence>
<organism evidence="7 8">
    <name type="scientific">Megasphaera vaginalis</name>
    <name type="common">ex Srinivasan et al. 2021</name>
    <dbReference type="NCBI Taxonomy" id="1111454"/>
    <lineage>
        <taxon>Bacteria</taxon>
        <taxon>Bacillati</taxon>
        <taxon>Bacillota</taxon>
        <taxon>Negativicutes</taxon>
        <taxon>Veillonellales</taxon>
        <taxon>Veillonellaceae</taxon>
        <taxon>Megasphaera</taxon>
    </lineage>
</organism>
<dbReference type="InterPro" id="IPR058627">
    <property type="entry name" value="MdtA-like_C"/>
</dbReference>
<dbReference type="EMBL" id="AWXA01000043">
    <property type="protein sequence ID" value="ERT58351.1"/>
    <property type="molecule type" value="Genomic_DNA"/>
</dbReference>
<dbReference type="eggNOG" id="COG0845">
    <property type="taxonomic scope" value="Bacteria"/>
</dbReference>
<reference evidence="7 8" key="1">
    <citation type="submission" date="2013-09" db="EMBL/GenBank/DDBJ databases">
        <authorList>
            <person name="Durkin A.S."/>
            <person name="Haft D.R."/>
            <person name="McCorrison J."/>
            <person name="Torralba M."/>
            <person name="Gillis M."/>
            <person name="Haft D.H."/>
            <person name="Methe B."/>
            <person name="Sutton G."/>
            <person name="Nelson K.E."/>
        </authorList>
    </citation>
    <scope>NUCLEOTIDE SEQUENCE [LARGE SCALE GENOMIC DNA]</scope>
    <source>
        <strain evidence="7 8">BV3C16-1</strain>
    </source>
</reference>
<comment type="similarity">
    <text evidence="1">Belongs to the membrane fusion protein (MFP) (TC 8.A.1) family.</text>
</comment>
<dbReference type="Gene3D" id="1.10.287.470">
    <property type="entry name" value="Helix hairpin bin"/>
    <property type="match status" value="1"/>
</dbReference>
<dbReference type="Pfam" id="PF25967">
    <property type="entry name" value="RND-MFP_C"/>
    <property type="match status" value="1"/>
</dbReference>
<dbReference type="PANTHER" id="PTHR30469">
    <property type="entry name" value="MULTIDRUG RESISTANCE PROTEIN MDTA"/>
    <property type="match status" value="1"/>
</dbReference>
<dbReference type="Gene3D" id="2.40.50.100">
    <property type="match status" value="1"/>
</dbReference>
<dbReference type="Pfam" id="PF25881">
    <property type="entry name" value="HH_YBHG"/>
    <property type="match status" value="1"/>
</dbReference>